<comment type="caution">
    <text evidence="8">The sequence shown here is derived from an EMBL/GenBank/DDBJ whole genome shotgun (WGS) entry which is preliminary data.</text>
</comment>
<dbReference type="Gene3D" id="3.30.1130.10">
    <property type="match status" value="2"/>
</dbReference>
<organism evidence="8 9">
    <name type="scientific">Luteimonas deserti</name>
    <dbReference type="NCBI Taxonomy" id="2752306"/>
    <lineage>
        <taxon>Bacteria</taxon>
        <taxon>Pseudomonadati</taxon>
        <taxon>Pseudomonadota</taxon>
        <taxon>Gammaproteobacteria</taxon>
        <taxon>Lysobacterales</taxon>
        <taxon>Lysobacteraceae</taxon>
        <taxon>Luteimonas</taxon>
    </lineage>
</organism>
<keyword evidence="4 5" id="KW-0560">Oxidoreductase</keyword>
<evidence type="ECO:0000256" key="4">
    <source>
        <dbReference type="ARBA" id="ARBA00023002"/>
    </source>
</evidence>
<evidence type="ECO:0000256" key="3">
    <source>
        <dbReference type="ARBA" id="ARBA00022857"/>
    </source>
</evidence>
<comment type="subcellular location">
    <subcellularLocation>
        <location evidence="5">Cytoplasm</location>
    </subcellularLocation>
</comment>
<evidence type="ECO:0000256" key="2">
    <source>
        <dbReference type="ARBA" id="ARBA00022785"/>
    </source>
</evidence>
<dbReference type="EC" id="1.7.1.13" evidence="5"/>
<protein>
    <recommendedName>
        <fullName evidence="5">NADPH-dependent 7-cyano-7-deazaguanine reductase</fullName>
        <ecNumber evidence="5">1.7.1.13</ecNumber>
    </recommendedName>
    <alternativeName>
        <fullName evidence="5">7-cyano-7-carbaguanine reductase</fullName>
    </alternativeName>
    <alternativeName>
        <fullName evidence="5">NADPH-dependent nitrile oxidoreductase</fullName>
    </alternativeName>
    <alternativeName>
        <fullName evidence="5">PreQ(0) reductase</fullName>
    </alternativeName>
</protein>
<dbReference type="RefSeq" id="WP_180543200.1">
    <property type="nucleotide sequence ID" value="NZ_JACCJZ010000004.1"/>
</dbReference>
<feature type="active site" description="Thioimide intermediate" evidence="5">
    <location>
        <position position="180"/>
    </location>
</feature>
<name>A0A7Z0QML5_9GAMM</name>
<accession>A0A7Z0QML5</accession>
<keyword evidence="2 5" id="KW-0671">Queuosine biosynthesis</keyword>
<keyword evidence="9" id="KW-1185">Reference proteome</keyword>
<comment type="catalytic activity">
    <reaction evidence="5">
        <text>7-aminomethyl-7-carbaguanine + 2 NADP(+) = 7-cyano-7-carbaguanine + 2 NADPH + 3 H(+)</text>
        <dbReference type="Rhea" id="RHEA:13409"/>
        <dbReference type="ChEBI" id="CHEBI:15378"/>
        <dbReference type="ChEBI" id="CHEBI:45075"/>
        <dbReference type="ChEBI" id="CHEBI:57783"/>
        <dbReference type="ChEBI" id="CHEBI:58349"/>
        <dbReference type="ChEBI" id="CHEBI:58703"/>
        <dbReference type="EC" id="1.7.1.13"/>
    </reaction>
</comment>
<feature type="binding site" evidence="5">
    <location>
        <begin position="248"/>
        <end position="249"/>
    </location>
    <ligand>
        <name>NADPH</name>
        <dbReference type="ChEBI" id="CHEBI:57783"/>
    </ligand>
</feature>
<sequence length="273" mass="29502">MSTPHESTLGRSVAYPDAYDPTLLFPIPRAPARAELGLAGGAALPFTGHDRWHAYELGWLDGRGKPVVATATLTVPADSPSLVESKSLKLYLNSLNASRFDTPDAVRTRIADDLSAAAGAPVEVAFGLPAFDARGDDAIELDTLDIDIDDYGPPNPTHLRLADGAPVRQRLVSHLLKSNCPVTGQPDWASVYIDWDGPRLDPAGVLRYLVSYRGHAGFHEQCVEGIALDLMRAGAPRALSVEARYTRRGGLDINPWRATPGTPQGPVRREQRQ</sequence>
<dbReference type="AlphaFoldDB" id="A0A7Z0QML5"/>
<keyword evidence="3 5" id="KW-0521">NADP</keyword>
<dbReference type="Pfam" id="PF14489">
    <property type="entry name" value="QueF"/>
    <property type="match status" value="1"/>
</dbReference>
<feature type="binding site" evidence="5">
    <location>
        <begin position="85"/>
        <end position="86"/>
    </location>
    <ligand>
        <name>NADPH</name>
        <dbReference type="ChEBI" id="CHEBI:57783"/>
    </ligand>
</feature>
<reference evidence="8 9" key="1">
    <citation type="submission" date="2020-07" db="EMBL/GenBank/DDBJ databases">
        <title>isolation of Luteimonas sp. SJ-16.</title>
        <authorList>
            <person name="Huang X.-X."/>
            <person name="Xu L."/>
            <person name="Sun J.-Q."/>
        </authorList>
    </citation>
    <scope>NUCLEOTIDE SEQUENCE [LARGE SCALE GENOMIC DNA]</scope>
    <source>
        <strain evidence="8 9">SJ-16</strain>
    </source>
</reference>
<dbReference type="Pfam" id="PF14819">
    <property type="entry name" value="QueF_N"/>
    <property type="match status" value="1"/>
</dbReference>
<dbReference type="PANTHER" id="PTHR34354:SF1">
    <property type="entry name" value="NADPH-DEPENDENT 7-CYANO-7-DEAZAGUANINE REDUCTASE"/>
    <property type="match status" value="1"/>
</dbReference>
<evidence type="ECO:0000313" key="8">
    <source>
        <dbReference type="EMBL" id="NYZ61436.1"/>
    </source>
</evidence>
<comment type="function">
    <text evidence="5">Catalyzes the NADPH-dependent reduction of 7-cyano-7-deazaguanine (preQ0) to 7-aminomethyl-7-deazaguanine (preQ1).</text>
</comment>
<dbReference type="EMBL" id="JACCJZ010000004">
    <property type="protein sequence ID" value="NYZ61436.1"/>
    <property type="molecule type" value="Genomic_DNA"/>
</dbReference>
<dbReference type="Proteomes" id="UP000589896">
    <property type="component" value="Unassembled WGS sequence"/>
</dbReference>
<evidence type="ECO:0000256" key="6">
    <source>
        <dbReference type="SAM" id="MobiDB-lite"/>
    </source>
</evidence>
<dbReference type="InterPro" id="IPR029500">
    <property type="entry name" value="QueF"/>
</dbReference>
<feature type="binding site" evidence="5">
    <location>
        <begin position="219"/>
        <end position="220"/>
    </location>
    <ligand>
        <name>substrate</name>
    </ligand>
</feature>
<feature type="region of interest" description="Disordered" evidence="6">
    <location>
        <begin position="252"/>
        <end position="273"/>
    </location>
</feature>
<evidence type="ECO:0000256" key="5">
    <source>
        <dbReference type="HAMAP-Rule" id="MF_00817"/>
    </source>
</evidence>
<feature type="binding site" evidence="5">
    <location>
        <begin position="83"/>
        <end position="85"/>
    </location>
    <ligand>
        <name>substrate</name>
    </ligand>
</feature>
<dbReference type="InterPro" id="IPR043133">
    <property type="entry name" value="GTP-CH-I_C/QueF"/>
</dbReference>
<feature type="domain" description="NADPH-dependent 7-cyano-7-deazaguanine reductase N-terminal" evidence="7">
    <location>
        <begin position="15"/>
        <end position="125"/>
    </location>
</feature>
<evidence type="ECO:0000256" key="1">
    <source>
        <dbReference type="ARBA" id="ARBA00022490"/>
    </source>
</evidence>
<dbReference type="InterPro" id="IPR016428">
    <property type="entry name" value="QueF_type2"/>
</dbReference>
<evidence type="ECO:0000259" key="7">
    <source>
        <dbReference type="Pfam" id="PF14819"/>
    </source>
</evidence>
<proteinExistence type="inferred from homology"/>
<dbReference type="SUPFAM" id="SSF55620">
    <property type="entry name" value="Tetrahydrobiopterin biosynthesis enzymes-like"/>
    <property type="match status" value="1"/>
</dbReference>
<comment type="similarity">
    <text evidence="5">Belongs to the GTP cyclohydrolase I family. QueF type 2 subfamily.</text>
</comment>
<comment type="subunit">
    <text evidence="5">Homodimer.</text>
</comment>
<dbReference type="NCBIfam" id="TIGR03138">
    <property type="entry name" value="QueF"/>
    <property type="match status" value="1"/>
</dbReference>
<dbReference type="PANTHER" id="PTHR34354">
    <property type="entry name" value="NADPH-DEPENDENT 7-CYANO-7-DEAZAGUANINE REDUCTASE"/>
    <property type="match status" value="1"/>
</dbReference>
<evidence type="ECO:0000313" key="9">
    <source>
        <dbReference type="Proteomes" id="UP000589896"/>
    </source>
</evidence>
<dbReference type="GO" id="GO:0033739">
    <property type="term" value="F:preQ1 synthase activity"/>
    <property type="evidence" value="ECO:0007669"/>
    <property type="project" value="UniProtKB-UniRule"/>
</dbReference>
<dbReference type="InterPro" id="IPR050084">
    <property type="entry name" value="NADPH_dep_7-cyano-7-deazaG_red"/>
</dbReference>
<dbReference type="InterPro" id="IPR029139">
    <property type="entry name" value="QueF_N"/>
</dbReference>
<dbReference type="HAMAP" id="MF_00817">
    <property type="entry name" value="QueF_type2"/>
    <property type="match status" value="1"/>
</dbReference>
<feature type="active site" description="Proton donor" evidence="5">
    <location>
        <position position="187"/>
    </location>
</feature>
<dbReference type="PIRSF" id="PIRSF004750">
    <property type="entry name" value="Nitrile_oxidored_YqcD_prd"/>
    <property type="match status" value="1"/>
</dbReference>
<gene>
    <name evidence="5 8" type="primary">queF</name>
    <name evidence="8" type="ORF">H0E82_01475</name>
</gene>
<dbReference type="GO" id="GO:0005737">
    <property type="term" value="C:cytoplasm"/>
    <property type="evidence" value="ECO:0007669"/>
    <property type="project" value="UniProtKB-SubCell"/>
</dbReference>
<dbReference type="GO" id="GO:0008616">
    <property type="term" value="P:tRNA queuosine(34) biosynthetic process"/>
    <property type="evidence" value="ECO:0007669"/>
    <property type="project" value="UniProtKB-UniRule"/>
</dbReference>
<comment type="pathway">
    <text evidence="5">tRNA modification; tRNA-queuosine biosynthesis.</text>
</comment>
<keyword evidence="1 5" id="KW-0963">Cytoplasm</keyword>
<dbReference type="UniPathway" id="UPA00392"/>